<dbReference type="Pfam" id="PF01298">
    <property type="entry name" value="TbpB_B_D"/>
    <property type="match status" value="1"/>
</dbReference>
<dbReference type="Proteomes" id="UP000254867">
    <property type="component" value="Unassembled WGS sequence"/>
</dbReference>
<reference evidence="4 5" key="1">
    <citation type="submission" date="2018-06" db="EMBL/GenBank/DDBJ databases">
        <authorList>
            <consortium name="Pathogen Informatics"/>
            <person name="Doyle S."/>
        </authorList>
    </citation>
    <scope>NUCLEOTIDE SEQUENCE [LARGE SCALE GENOMIC DNA]</scope>
    <source>
        <strain evidence="4 5">NCTC10794</strain>
    </source>
</reference>
<dbReference type="InterPro" id="IPR011250">
    <property type="entry name" value="OMP/PagP_B-barrel"/>
</dbReference>
<feature type="chain" id="PRO_5016647286" evidence="2">
    <location>
        <begin position="22"/>
        <end position="308"/>
    </location>
</feature>
<evidence type="ECO:0000256" key="2">
    <source>
        <dbReference type="SAM" id="SignalP"/>
    </source>
</evidence>
<dbReference type="RefSeq" id="WP_119222674.1">
    <property type="nucleotide sequence ID" value="NZ_UGHH01000002.1"/>
</dbReference>
<feature type="signal peptide" evidence="2">
    <location>
        <begin position="1"/>
        <end position="21"/>
    </location>
</feature>
<dbReference type="Gene3D" id="2.40.160.90">
    <property type="match status" value="1"/>
</dbReference>
<protein>
    <submittedName>
        <fullName evidence="4">Transferrin binding protein</fullName>
    </submittedName>
</protein>
<dbReference type="InterPro" id="IPR054843">
    <property type="entry name" value="Slam_hemophilin_C"/>
</dbReference>
<feature type="domain" description="Transferrin-binding protein B C-lobe/N-lobe beta-barrel" evidence="3">
    <location>
        <begin position="189"/>
        <end position="306"/>
    </location>
</feature>
<dbReference type="AlphaFoldDB" id="A0A377I0V1"/>
<evidence type="ECO:0000256" key="1">
    <source>
        <dbReference type="SAM" id="MobiDB-lite"/>
    </source>
</evidence>
<evidence type="ECO:0000313" key="5">
    <source>
        <dbReference type="Proteomes" id="UP000254867"/>
    </source>
</evidence>
<name>A0A377I0V1_HAEPH</name>
<accession>A0A377I0V1</accession>
<dbReference type="PROSITE" id="PS51257">
    <property type="entry name" value="PROKAR_LIPOPROTEIN"/>
    <property type="match status" value="1"/>
</dbReference>
<evidence type="ECO:0000313" key="4">
    <source>
        <dbReference type="EMBL" id="STO64166.1"/>
    </source>
</evidence>
<dbReference type="NCBIfam" id="NF041636">
    <property type="entry name" value="slam_lipo"/>
    <property type="match status" value="1"/>
</dbReference>
<feature type="compositionally biased region" description="Polar residues" evidence="1">
    <location>
        <begin position="53"/>
        <end position="67"/>
    </location>
</feature>
<sequence length="308" mass="32926">MKKTSLAIALSLILTACGSSGGKPSISIPTAIQTPTINNSSSNKPATQEAVPSKQTQGTTSNQSTPVATMPKSDETKLNNTSVSLNKNDFIKGEINKEPVLDQNGKEIAQLSGYNRAYSFNGALIKSKDSGPGEIIVEKMVLKLSDKAGAIGGLIGYGFSKVIGPLFNATKNPERDIFYFGSETPESSIPKSGIVTYKGNASRYDNVTAQVKNIGTTELIADFENKKIKGELTIDGFLRRNISLKEADIQGNGFKGEAVAGENHILKTRKGEYEGKFYGPRAEEVAGKATFSEELKALNTSFSAEQVK</sequence>
<dbReference type="SUPFAM" id="SSF56925">
    <property type="entry name" value="OMPA-like"/>
    <property type="match status" value="1"/>
</dbReference>
<feature type="compositionally biased region" description="Polar residues" evidence="1">
    <location>
        <begin position="30"/>
        <end position="46"/>
    </location>
</feature>
<gene>
    <name evidence="4" type="primary">tbpB_1</name>
    <name evidence="4" type="ORF">NCTC10794_01225</name>
</gene>
<dbReference type="InterPro" id="IPR001677">
    <property type="entry name" value="TbpB_B_D"/>
</dbReference>
<proteinExistence type="predicted"/>
<dbReference type="EMBL" id="UGHH01000002">
    <property type="protein sequence ID" value="STO64166.1"/>
    <property type="molecule type" value="Genomic_DNA"/>
</dbReference>
<feature type="region of interest" description="Disordered" evidence="1">
    <location>
        <begin position="20"/>
        <end position="81"/>
    </location>
</feature>
<organism evidence="4 5">
    <name type="scientific">Haemophilus parahaemolyticus</name>
    <dbReference type="NCBI Taxonomy" id="735"/>
    <lineage>
        <taxon>Bacteria</taxon>
        <taxon>Pseudomonadati</taxon>
        <taxon>Pseudomonadota</taxon>
        <taxon>Gammaproteobacteria</taxon>
        <taxon>Pasteurellales</taxon>
        <taxon>Pasteurellaceae</taxon>
        <taxon>Haemophilus</taxon>
    </lineage>
</organism>
<evidence type="ECO:0000259" key="3">
    <source>
        <dbReference type="Pfam" id="PF01298"/>
    </source>
</evidence>
<keyword evidence="2" id="KW-0732">Signal</keyword>
<feature type="compositionally biased region" description="Low complexity" evidence="1">
    <location>
        <begin position="20"/>
        <end position="29"/>
    </location>
</feature>